<dbReference type="GO" id="GO:0005886">
    <property type="term" value="C:plasma membrane"/>
    <property type="evidence" value="ECO:0007669"/>
    <property type="project" value="UniProtKB-SubCell"/>
</dbReference>
<name>A0A933NX30_9HYPH</name>
<dbReference type="InterPro" id="IPR001872">
    <property type="entry name" value="Peptidase_A8"/>
</dbReference>
<evidence type="ECO:0000256" key="2">
    <source>
        <dbReference type="ARBA" id="ARBA00022475"/>
    </source>
</evidence>
<evidence type="ECO:0000256" key="9">
    <source>
        <dbReference type="HAMAP-Rule" id="MF_00161"/>
    </source>
</evidence>
<dbReference type="GO" id="GO:0004190">
    <property type="term" value="F:aspartic-type endopeptidase activity"/>
    <property type="evidence" value="ECO:0007669"/>
    <property type="project" value="UniProtKB-UniRule"/>
</dbReference>
<comment type="pathway">
    <text evidence="9">Protein modification; lipoprotein biosynthesis (signal peptide cleavage).</text>
</comment>
<reference evidence="11" key="1">
    <citation type="submission" date="2020-07" db="EMBL/GenBank/DDBJ databases">
        <title>Huge and variable diversity of episymbiotic CPR bacteria and DPANN archaea in groundwater ecosystems.</title>
        <authorList>
            <person name="He C.Y."/>
            <person name="Keren R."/>
            <person name="Whittaker M."/>
            <person name="Farag I.F."/>
            <person name="Doudna J."/>
            <person name="Cate J.H.D."/>
            <person name="Banfield J.F."/>
        </authorList>
    </citation>
    <scope>NUCLEOTIDE SEQUENCE</scope>
    <source>
        <strain evidence="11">NC_groundwater_1586_Pr3_B-0.1um_66_15</strain>
    </source>
</reference>
<feature type="active site" evidence="9">
    <location>
        <position position="142"/>
    </location>
</feature>
<evidence type="ECO:0000313" key="12">
    <source>
        <dbReference type="Proteomes" id="UP000782610"/>
    </source>
</evidence>
<evidence type="ECO:0000256" key="4">
    <source>
        <dbReference type="ARBA" id="ARBA00022692"/>
    </source>
</evidence>
<evidence type="ECO:0000256" key="5">
    <source>
        <dbReference type="ARBA" id="ARBA00022750"/>
    </source>
</evidence>
<dbReference type="PRINTS" id="PR00781">
    <property type="entry name" value="LIPOSIGPTASE"/>
</dbReference>
<keyword evidence="2 9" id="KW-1003">Cell membrane</keyword>
<keyword evidence="7 9" id="KW-1133">Transmembrane helix</keyword>
<gene>
    <name evidence="9 11" type="primary">lspA</name>
    <name evidence="11" type="ORF">HY834_03530</name>
</gene>
<comment type="catalytic activity">
    <reaction evidence="9">
        <text>Release of signal peptides from bacterial membrane prolipoproteins. Hydrolyzes -Xaa-Yaa-Zaa-|-(S,diacylglyceryl)Cys-, in which Xaa is hydrophobic (preferably Leu), and Yaa (Ala or Ser) and Zaa (Gly or Ala) have small, neutral side chains.</text>
        <dbReference type="EC" id="3.4.23.36"/>
    </reaction>
</comment>
<keyword evidence="4 9" id="KW-0812">Transmembrane</keyword>
<comment type="caution">
    <text evidence="9">Lacks conserved residue(s) required for the propagation of feature annotation.</text>
</comment>
<keyword evidence="3 9" id="KW-0645">Protease</keyword>
<organism evidence="11 12">
    <name type="scientific">Devosia nanyangense</name>
    <dbReference type="NCBI Taxonomy" id="1228055"/>
    <lineage>
        <taxon>Bacteria</taxon>
        <taxon>Pseudomonadati</taxon>
        <taxon>Pseudomonadota</taxon>
        <taxon>Alphaproteobacteria</taxon>
        <taxon>Hyphomicrobiales</taxon>
        <taxon>Devosiaceae</taxon>
        <taxon>Devosia</taxon>
    </lineage>
</organism>
<evidence type="ECO:0000256" key="7">
    <source>
        <dbReference type="ARBA" id="ARBA00022989"/>
    </source>
</evidence>
<dbReference type="Proteomes" id="UP000782610">
    <property type="component" value="Unassembled WGS sequence"/>
</dbReference>
<keyword evidence="8 9" id="KW-0472">Membrane</keyword>
<dbReference type="AlphaFoldDB" id="A0A933NX30"/>
<evidence type="ECO:0000256" key="10">
    <source>
        <dbReference type="RuleBase" id="RU004181"/>
    </source>
</evidence>
<accession>A0A933NX30</accession>
<feature type="transmembrane region" description="Helical" evidence="9">
    <location>
        <begin position="66"/>
        <end position="89"/>
    </location>
</feature>
<keyword evidence="5 9" id="KW-0064">Aspartyl protease</keyword>
<dbReference type="EC" id="3.4.23.36" evidence="9"/>
<feature type="transmembrane region" description="Helical" evidence="9">
    <location>
        <begin position="96"/>
        <end position="114"/>
    </location>
</feature>
<dbReference type="EMBL" id="JACRAF010000012">
    <property type="protein sequence ID" value="MBI4920795.1"/>
    <property type="molecule type" value="Genomic_DNA"/>
</dbReference>
<evidence type="ECO:0000313" key="11">
    <source>
        <dbReference type="EMBL" id="MBI4920795.1"/>
    </source>
</evidence>
<keyword evidence="6 9" id="KW-0378">Hydrolase</keyword>
<evidence type="ECO:0000256" key="8">
    <source>
        <dbReference type="ARBA" id="ARBA00023136"/>
    </source>
</evidence>
<comment type="caution">
    <text evidence="11">The sequence shown here is derived from an EMBL/GenBank/DDBJ whole genome shotgun (WGS) entry which is preliminary data.</text>
</comment>
<sequence length="168" mass="17986">MPTAGDVVTRTGLIVSLLLGLAAFAADRLHKYVQIEVLHWPEGQFTPVLPFLDLGLVYNPGVSYGLLSWLPLWGIAIVIAAALGALVVWWLRSPSLLVRCGLAICIGGALSNALDRWLYGAVADFFWLHFGGVSLFIFNLADGAITLGVCLLLLDFLGIGRRGATNPA</sequence>
<comment type="function">
    <text evidence="9">This protein specifically catalyzes the removal of signal peptides from prolipoproteins.</text>
</comment>
<comment type="subcellular location">
    <subcellularLocation>
        <location evidence="9">Cell membrane</location>
        <topology evidence="9">Multi-pass membrane protein</topology>
    </subcellularLocation>
</comment>
<dbReference type="Pfam" id="PF01252">
    <property type="entry name" value="Peptidase_A8"/>
    <property type="match status" value="1"/>
</dbReference>
<feature type="active site" evidence="9">
    <location>
        <position position="124"/>
    </location>
</feature>
<proteinExistence type="inferred from homology"/>
<evidence type="ECO:0000256" key="6">
    <source>
        <dbReference type="ARBA" id="ARBA00022801"/>
    </source>
</evidence>
<dbReference type="NCBIfam" id="TIGR00077">
    <property type="entry name" value="lspA"/>
    <property type="match status" value="1"/>
</dbReference>
<feature type="transmembrane region" description="Helical" evidence="9">
    <location>
        <begin position="126"/>
        <end position="154"/>
    </location>
</feature>
<dbReference type="PANTHER" id="PTHR33695:SF1">
    <property type="entry name" value="LIPOPROTEIN SIGNAL PEPTIDASE"/>
    <property type="match status" value="1"/>
</dbReference>
<comment type="similarity">
    <text evidence="1 9 10">Belongs to the peptidase A8 family.</text>
</comment>
<dbReference type="HAMAP" id="MF_00161">
    <property type="entry name" value="LspA"/>
    <property type="match status" value="1"/>
</dbReference>
<protein>
    <recommendedName>
        <fullName evidence="9">Lipoprotein signal peptidase</fullName>
        <ecNumber evidence="9">3.4.23.36</ecNumber>
    </recommendedName>
    <alternativeName>
        <fullName evidence="9">Prolipoprotein signal peptidase</fullName>
    </alternativeName>
    <alternativeName>
        <fullName evidence="9">Signal peptidase II</fullName>
        <shortName evidence="9">SPase II</shortName>
    </alternativeName>
</protein>
<evidence type="ECO:0000256" key="3">
    <source>
        <dbReference type="ARBA" id="ARBA00022670"/>
    </source>
</evidence>
<evidence type="ECO:0000256" key="1">
    <source>
        <dbReference type="ARBA" id="ARBA00006139"/>
    </source>
</evidence>
<dbReference type="PANTHER" id="PTHR33695">
    <property type="entry name" value="LIPOPROTEIN SIGNAL PEPTIDASE"/>
    <property type="match status" value="1"/>
</dbReference>
<dbReference type="GO" id="GO:0006508">
    <property type="term" value="P:proteolysis"/>
    <property type="evidence" value="ECO:0007669"/>
    <property type="project" value="UniProtKB-KW"/>
</dbReference>